<reference evidence="2" key="1">
    <citation type="submission" date="2021-01" db="EMBL/GenBank/DDBJ databases">
        <authorList>
            <consortium name="Genoscope - CEA"/>
            <person name="William W."/>
        </authorList>
    </citation>
    <scope>NUCLEOTIDE SEQUENCE</scope>
</reference>
<dbReference type="EMBL" id="CAJJDM010000155">
    <property type="protein sequence ID" value="CAD8112202.1"/>
    <property type="molecule type" value="Genomic_DNA"/>
</dbReference>
<comment type="caution">
    <text evidence="2">The sequence shown here is derived from an EMBL/GenBank/DDBJ whole genome shotgun (WGS) entry which is preliminary data.</text>
</comment>
<keyword evidence="3" id="KW-1185">Reference proteome</keyword>
<gene>
    <name evidence="2" type="ORF">PPRIM_AZ9-3.1.T1500086</name>
</gene>
<name>A0A8S1Q9A7_PARPR</name>
<feature type="coiled-coil region" evidence="1">
    <location>
        <begin position="126"/>
        <end position="246"/>
    </location>
</feature>
<dbReference type="AlphaFoldDB" id="A0A8S1Q9A7"/>
<dbReference type="Proteomes" id="UP000688137">
    <property type="component" value="Unassembled WGS sequence"/>
</dbReference>
<accession>A0A8S1Q9A7</accession>
<dbReference type="OMA" id="QEMNEKC"/>
<protein>
    <submittedName>
        <fullName evidence="2">Uncharacterized protein</fullName>
    </submittedName>
</protein>
<sequence>MDQTVVDQLSLDAIPYYQEQLYGALSIVLELQNKIEAENEMTENIVVKIQDDNKNEIYQHVLDFDEKNIDDVIQEMNEKCLSQLEEIDQETCKQDEQIFTMNQKIDELEDIICQCMTQTNKDQVILNQLTNLIKDKQLHLQDINMEIMEQEQINKQNQQFMKRRMKQEKQKQQELDEKMLLKQKKQEQKQLLKEKNAKNEELLMLQLIEEKQRLQYELDELVNGQEQKVQQLLSQMETTVMEEEEEDKSVVTSVVFRESSNKSHYERREIQEQPKNRTCCGECTIF</sequence>
<organism evidence="2 3">
    <name type="scientific">Paramecium primaurelia</name>
    <dbReference type="NCBI Taxonomy" id="5886"/>
    <lineage>
        <taxon>Eukaryota</taxon>
        <taxon>Sar</taxon>
        <taxon>Alveolata</taxon>
        <taxon>Ciliophora</taxon>
        <taxon>Intramacronucleata</taxon>
        <taxon>Oligohymenophorea</taxon>
        <taxon>Peniculida</taxon>
        <taxon>Parameciidae</taxon>
        <taxon>Paramecium</taxon>
    </lineage>
</organism>
<evidence type="ECO:0000313" key="2">
    <source>
        <dbReference type="EMBL" id="CAD8112202.1"/>
    </source>
</evidence>
<evidence type="ECO:0000256" key="1">
    <source>
        <dbReference type="SAM" id="Coils"/>
    </source>
</evidence>
<proteinExistence type="predicted"/>
<evidence type="ECO:0000313" key="3">
    <source>
        <dbReference type="Proteomes" id="UP000688137"/>
    </source>
</evidence>
<keyword evidence="1" id="KW-0175">Coiled coil</keyword>